<evidence type="ECO:0000256" key="9">
    <source>
        <dbReference type="ARBA" id="ARBA00023326"/>
    </source>
</evidence>
<feature type="compositionally biased region" description="Low complexity" evidence="10">
    <location>
        <begin position="444"/>
        <end position="464"/>
    </location>
</feature>
<dbReference type="GO" id="GO:0030245">
    <property type="term" value="P:cellulose catabolic process"/>
    <property type="evidence" value="ECO:0007669"/>
    <property type="project" value="UniProtKB-KW"/>
</dbReference>
<dbReference type="AlphaFoldDB" id="A0AB34JEV8"/>
<dbReference type="InterPro" id="IPR013320">
    <property type="entry name" value="ConA-like_dom_sf"/>
</dbReference>
<proteinExistence type="inferred from homology"/>
<organism evidence="11 12">
    <name type="scientific">Prymnesium parvum</name>
    <name type="common">Toxic golden alga</name>
    <dbReference type="NCBI Taxonomy" id="97485"/>
    <lineage>
        <taxon>Eukaryota</taxon>
        <taxon>Haptista</taxon>
        <taxon>Haptophyta</taxon>
        <taxon>Prymnesiophyceae</taxon>
        <taxon>Prymnesiales</taxon>
        <taxon>Prymnesiaceae</taxon>
        <taxon>Prymnesium</taxon>
    </lineage>
</organism>
<evidence type="ECO:0000256" key="5">
    <source>
        <dbReference type="ARBA" id="ARBA00022801"/>
    </source>
</evidence>
<gene>
    <name evidence="11" type="ORF">AB1Y20_023240</name>
</gene>
<dbReference type="EC" id="3.2.1.91" evidence="3"/>
<dbReference type="PANTHER" id="PTHR33753">
    <property type="entry name" value="1,4-BETA-D-GLUCAN CELLOBIOHYDROLASE B"/>
    <property type="match status" value="1"/>
</dbReference>
<reference evidence="11 12" key="1">
    <citation type="journal article" date="2024" name="Science">
        <title>Giant polyketide synthase enzymes in the biosynthesis of giant marine polyether toxins.</title>
        <authorList>
            <person name="Fallon T.R."/>
            <person name="Shende V.V."/>
            <person name="Wierzbicki I.H."/>
            <person name="Pendleton A.L."/>
            <person name="Watervoot N.F."/>
            <person name="Auber R.P."/>
            <person name="Gonzalez D.J."/>
            <person name="Wisecaver J.H."/>
            <person name="Moore B.S."/>
        </authorList>
    </citation>
    <scope>NUCLEOTIDE SEQUENCE [LARGE SCALE GENOMIC DNA]</scope>
    <source>
        <strain evidence="11 12">12B1</strain>
    </source>
</reference>
<dbReference type="InterPro" id="IPR037019">
    <property type="entry name" value="Glyco_hydro_7_sf"/>
</dbReference>
<evidence type="ECO:0000256" key="2">
    <source>
        <dbReference type="ARBA" id="ARBA00006044"/>
    </source>
</evidence>
<keyword evidence="12" id="KW-1185">Reference proteome</keyword>
<keyword evidence="8" id="KW-0326">Glycosidase</keyword>
<dbReference type="PANTHER" id="PTHR33753:SF2">
    <property type="entry name" value="GLYCOSIDE HYDROLASE FAMILY 7 PROTEIN"/>
    <property type="match status" value="1"/>
</dbReference>
<dbReference type="EMBL" id="JBGBPQ010000009">
    <property type="protein sequence ID" value="KAL1519732.1"/>
    <property type="molecule type" value="Genomic_DNA"/>
</dbReference>
<evidence type="ECO:0000256" key="8">
    <source>
        <dbReference type="ARBA" id="ARBA00023295"/>
    </source>
</evidence>
<name>A0AB34JEV8_PRYPA</name>
<keyword evidence="6" id="KW-0136">Cellulose degradation</keyword>
<keyword evidence="5" id="KW-0378">Hydrolase</keyword>
<dbReference type="SUPFAM" id="SSF49899">
    <property type="entry name" value="Concanavalin A-like lectins/glucanases"/>
    <property type="match status" value="1"/>
</dbReference>
<evidence type="ECO:0000313" key="12">
    <source>
        <dbReference type="Proteomes" id="UP001515480"/>
    </source>
</evidence>
<feature type="compositionally biased region" description="Pro residues" evidence="10">
    <location>
        <begin position="278"/>
        <end position="313"/>
    </location>
</feature>
<dbReference type="InterPro" id="IPR001722">
    <property type="entry name" value="Glyco_hydro_7"/>
</dbReference>
<dbReference type="Proteomes" id="UP001515480">
    <property type="component" value="Unassembled WGS sequence"/>
</dbReference>
<keyword evidence="9" id="KW-0624">Polysaccharide degradation</keyword>
<feature type="compositionally biased region" description="Basic and acidic residues" evidence="10">
    <location>
        <begin position="428"/>
        <end position="443"/>
    </location>
</feature>
<evidence type="ECO:0000256" key="6">
    <source>
        <dbReference type="ARBA" id="ARBA00023001"/>
    </source>
</evidence>
<dbReference type="PRINTS" id="PR00734">
    <property type="entry name" value="GLHYDRLASE7"/>
</dbReference>
<dbReference type="Gene3D" id="2.70.100.10">
    <property type="entry name" value="Glycoside hydrolase, family 7, domain"/>
    <property type="match status" value="1"/>
</dbReference>
<dbReference type="Pfam" id="PF00840">
    <property type="entry name" value="Glyco_hydro_7"/>
    <property type="match status" value="1"/>
</dbReference>
<evidence type="ECO:0000256" key="4">
    <source>
        <dbReference type="ARBA" id="ARBA00022729"/>
    </source>
</evidence>
<comment type="similarity">
    <text evidence="2">Belongs to the glycosyl hydrolase 7 (cellulase C) family.</text>
</comment>
<protein>
    <recommendedName>
        <fullName evidence="3">cellulose 1,4-beta-cellobiosidase (non-reducing end)</fullName>
        <ecNumber evidence="3">3.2.1.91</ecNumber>
    </recommendedName>
</protein>
<evidence type="ECO:0000256" key="10">
    <source>
        <dbReference type="SAM" id="MobiDB-lite"/>
    </source>
</evidence>
<keyword evidence="4" id="KW-0732">Signal</keyword>
<feature type="region of interest" description="Disordered" evidence="10">
    <location>
        <begin position="391"/>
        <end position="472"/>
    </location>
</feature>
<evidence type="ECO:0000256" key="1">
    <source>
        <dbReference type="ARBA" id="ARBA00001641"/>
    </source>
</evidence>
<accession>A0AB34JEV8</accession>
<feature type="region of interest" description="Disordered" evidence="10">
    <location>
        <begin position="277"/>
        <end position="325"/>
    </location>
</feature>
<dbReference type="GO" id="GO:0016162">
    <property type="term" value="F:cellulose 1,4-beta-cellobiosidase activity"/>
    <property type="evidence" value="ECO:0007669"/>
    <property type="project" value="UniProtKB-EC"/>
</dbReference>
<comment type="caution">
    <text evidence="11">The sequence shown here is derived from an EMBL/GenBank/DDBJ whole genome shotgun (WGS) entry which is preliminary data.</text>
</comment>
<keyword evidence="7" id="KW-0119">Carbohydrate metabolism</keyword>
<evidence type="ECO:0000256" key="3">
    <source>
        <dbReference type="ARBA" id="ARBA00012561"/>
    </source>
</evidence>
<evidence type="ECO:0000256" key="7">
    <source>
        <dbReference type="ARBA" id="ARBA00023277"/>
    </source>
</evidence>
<comment type="catalytic activity">
    <reaction evidence="1">
        <text>Hydrolysis of (1-&gt;4)-beta-D-glucosidic linkages in cellulose and cellotetraose, releasing cellobiose from the non-reducing ends of the chains.</text>
        <dbReference type="EC" id="3.2.1.91"/>
    </reaction>
</comment>
<evidence type="ECO:0000313" key="11">
    <source>
        <dbReference type="EMBL" id="KAL1519732.1"/>
    </source>
</evidence>
<sequence>MVGSNRAFYAKQPTSGNRVAWNTVEYEKFFLFDHALSFTIDLSSVGCGCNAAVYLVQMTTPTTTGSNYCDIQGRFDEAQGRFVKADAVYKSEGIDAACFEIDLLEGNKKAIQATLHTAQGKGADGRCNQDGCHGNWGRDSPTMYGALSESEFDSLLPFRVTARFPRQPVNWYTPDGARVEVEVTQASKHHGTKTYSLLDPDVAGNFKEPQSIPGGDRERTYAALQGGLVLVLSLWSDDNLDWLDGGCNNATHDVVYPKCNIDEAQFALTNLTVSKLGPLPPAPSPAPPPSPQPPPPLPTSPPSPPPPKIPPMAPVRKLFPQPPPLHKLTEEVENKMPQATTTSNTTHFIGYFFAFGLVLAIMARYKNCFSSMAQSNADFFPRGMPTFETRSKQGFSRVTTEVEESGPESNGIIHDDAKQGAGDDDQTVEERERPGTRKCERDLSQTPPISVSSSHSSRSCRGTSELAMALDL</sequence>